<feature type="transmembrane region" description="Helical" evidence="8">
    <location>
        <begin position="246"/>
        <end position="268"/>
    </location>
</feature>
<comment type="caution">
    <text evidence="12">The sequence shown here is derived from an EMBL/GenBank/DDBJ whole genome shotgun (WGS) entry which is preliminary data.</text>
</comment>
<evidence type="ECO:0008006" key="14">
    <source>
        <dbReference type="Google" id="ProtNLM"/>
    </source>
</evidence>
<evidence type="ECO:0000256" key="9">
    <source>
        <dbReference type="SAM" id="SignalP"/>
    </source>
</evidence>
<evidence type="ECO:0000259" key="11">
    <source>
        <dbReference type="PROSITE" id="PS50939"/>
    </source>
</evidence>
<feature type="transmembrane region" description="Helical" evidence="8">
    <location>
        <begin position="350"/>
        <end position="368"/>
    </location>
</feature>
<keyword evidence="13" id="KW-1185">Reference proteome</keyword>
<dbReference type="SUPFAM" id="SSF49344">
    <property type="entry name" value="CBD9-like"/>
    <property type="match status" value="1"/>
</dbReference>
<name>A0AAN6G7F6_9BASI</name>
<feature type="domain" description="Cytochrome b561" evidence="11">
    <location>
        <begin position="213"/>
        <end position="411"/>
    </location>
</feature>
<keyword evidence="4" id="KW-0249">Electron transport</keyword>
<evidence type="ECO:0000259" key="10">
    <source>
        <dbReference type="PROSITE" id="PS50836"/>
    </source>
</evidence>
<sequence>MRSVFNSLSAALTVGFGLASVAQGALFGDKYCRSNLCLQATYDDAAAKIDYVLALKGGGSPFGWVGIGAGSKRMAGANMMIGWLNSDGSLTMSQRTTVSGHQDPTTSISAKSFTADMKSSSSNSSITVFEWSFPVDSTTSPSSQTPHIWALCSYTPSSSATSAGLRQHQNEGSFTLDLTKALATSSGSTGGNNSTGTGTGTGTSTGAGAGTGSGTNNGDSGALSFGSGSGETIGANRDLSQLSVRLYLAHAIVMSVAWMGVVSLGILVGRYGRTAFASKWFRTHRAIQIFSLLLITIGFGLGVGAVSAAGDEHFDSDHKKWGLAMFVVAWIQGFLGQMGHVVFHKTGKRAQNFVHIVLGCALWGFSSWQIHTGLELWEWAPPLWVSKYFFPIWAAFIAVLYLAGLALLPKERRNANAREQVHYHTPHEPINSQEEIYYGKK</sequence>
<comment type="subcellular location">
    <subcellularLocation>
        <location evidence="1">Membrane</location>
    </subcellularLocation>
</comment>
<dbReference type="PANTHER" id="PTHR47797">
    <property type="entry name" value="DEHYDROGENASE, PUTATIVE (AFU_ORTHOLOGUE AFUA_8G05805)-RELATED"/>
    <property type="match status" value="1"/>
</dbReference>
<feature type="compositionally biased region" description="Gly residues" evidence="7">
    <location>
        <begin position="197"/>
        <end position="215"/>
    </location>
</feature>
<evidence type="ECO:0000256" key="3">
    <source>
        <dbReference type="ARBA" id="ARBA00022692"/>
    </source>
</evidence>
<evidence type="ECO:0000256" key="4">
    <source>
        <dbReference type="ARBA" id="ARBA00022982"/>
    </source>
</evidence>
<evidence type="ECO:0000313" key="12">
    <source>
        <dbReference type="EMBL" id="KAK0524869.1"/>
    </source>
</evidence>
<feature type="region of interest" description="Disordered" evidence="7">
    <location>
        <begin position="185"/>
        <end position="223"/>
    </location>
</feature>
<dbReference type="EMBL" id="JAPDMQ010000429">
    <property type="protein sequence ID" value="KAK0524869.1"/>
    <property type="molecule type" value="Genomic_DNA"/>
</dbReference>
<feature type="signal peptide" evidence="9">
    <location>
        <begin position="1"/>
        <end position="24"/>
    </location>
</feature>
<feature type="transmembrane region" description="Helical" evidence="8">
    <location>
        <begin position="388"/>
        <end position="408"/>
    </location>
</feature>
<dbReference type="PROSITE" id="PS50939">
    <property type="entry name" value="CYTOCHROME_B561"/>
    <property type="match status" value="1"/>
</dbReference>
<keyword evidence="6 8" id="KW-0472">Membrane</keyword>
<proteinExistence type="predicted"/>
<protein>
    <recommendedName>
        <fullName evidence="14">Cytochrome b561 domain-containing protein</fullName>
    </recommendedName>
</protein>
<evidence type="ECO:0000313" key="13">
    <source>
        <dbReference type="Proteomes" id="UP001176521"/>
    </source>
</evidence>
<dbReference type="SMART" id="SM00665">
    <property type="entry name" value="B561"/>
    <property type="match status" value="1"/>
</dbReference>
<feature type="chain" id="PRO_5043029380" description="Cytochrome b561 domain-containing protein" evidence="9">
    <location>
        <begin position="25"/>
        <end position="441"/>
    </location>
</feature>
<dbReference type="Proteomes" id="UP001176521">
    <property type="component" value="Unassembled WGS sequence"/>
</dbReference>
<evidence type="ECO:0000256" key="1">
    <source>
        <dbReference type="ARBA" id="ARBA00004370"/>
    </source>
</evidence>
<dbReference type="CDD" id="cd08760">
    <property type="entry name" value="Cyt_b561_FRRS1_like"/>
    <property type="match status" value="1"/>
</dbReference>
<keyword evidence="3 8" id="KW-0812">Transmembrane</keyword>
<keyword evidence="5 8" id="KW-1133">Transmembrane helix</keyword>
<dbReference type="GO" id="GO:0016020">
    <property type="term" value="C:membrane"/>
    <property type="evidence" value="ECO:0007669"/>
    <property type="project" value="UniProtKB-SubCell"/>
</dbReference>
<dbReference type="Gene3D" id="2.60.40.1210">
    <property type="entry name" value="Cellobiose dehydrogenase, cytochrome domain"/>
    <property type="match status" value="1"/>
</dbReference>
<evidence type="ECO:0000256" key="7">
    <source>
        <dbReference type="SAM" id="MobiDB-lite"/>
    </source>
</evidence>
<dbReference type="Gene3D" id="1.20.120.1770">
    <property type="match status" value="1"/>
</dbReference>
<organism evidence="12 13">
    <name type="scientific">Tilletia horrida</name>
    <dbReference type="NCBI Taxonomy" id="155126"/>
    <lineage>
        <taxon>Eukaryota</taxon>
        <taxon>Fungi</taxon>
        <taxon>Dikarya</taxon>
        <taxon>Basidiomycota</taxon>
        <taxon>Ustilaginomycotina</taxon>
        <taxon>Exobasidiomycetes</taxon>
        <taxon>Tilletiales</taxon>
        <taxon>Tilletiaceae</taxon>
        <taxon>Tilletia</taxon>
    </lineage>
</organism>
<dbReference type="AlphaFoldDB" id="A0AAN6G7F6"/>
<evidence type="ECO:0000256" key="8">
    <source>
        <dbReference type="SAM" id="Phobius"/>
    </source>
</evidence>
<keyword evidence="9" id="KW-0732">Signal</keyword>
<dbReference type="PANTHER" id="PTHR47797:SF3">
    <property type="entry name" value="CYTOCHROME B561 DOMAIN-CONTAINING PROTEIN"/>
    <property type="match status" value="1"/>
</dbReference>
<evidence type="ECO:0000256" key="5">
    <source>
        <dbReference type="ARBA" id="ARBA00022989"/>
    </source>
</evidence>
<accession>A0AAN6G7F6</accession>
<feature type="transmembrane region" description="Helical" evidence="8">
    <location>
        <begin position="289"/>
        <end position="309"/>
    </location>
</feature>
<reference evidence="12" key="1">
    <citation type="journal article" date="2023" name="PhytoFront">
        <title>Draft Genome Resources of Seven Strains of Tilletia horrida, Causal Agent of Kernel Smut of Rice.</title>
        <authorList>
            <person name="Khanal S."/>
            <person name="Antony Babu S."/>
            <person name="Zhou X.G."/>
        </authorList>
    </citation>
    <scope>NUCLEOTIDE SEQUENCE</scope>
    <source>
        <strain evidence="12">TX3</strain>
    </source>
</reference>
<dbReference type="InterPro" id="IPR005018">
    <property type="entry name" value="DOMON_domain"/>
</dbReference>
<gene>
    <name evidence="12" type="ORF">OC842_005698</name>
</gene>
<feature type="transmembrane region" description="Helical" evidence="8">
    <location>
        <begin position="321"/>
        <end position="343"/>
    </location>
</feature>
<feature type="compositionally biased region" description="Low complexity" evidence="7">
    <location>
        <begin position="185"/>
        <end position="196"/>
    </location>
</feature>
<dbReference type="InterPro" id="IPR006593">
    <property type="entry name" value="Cyt_b561/ferric_Rdtase_TM"/>
</dbReference>
<feature type="domain" description="DOMON" evidence="10">
    <location>
        <begin position="34"/>
        <end position="152"/>
    </location>
</feature>
<evidence type="ECO:0000256" key="6">
    <source>
        <dbReference type="ARBA" id="ARBA00023136"/>
    </source>
</evidence>
<keyword evidence="2" id="KW-0813">Transport</keyword>
<evidence type="ECO:0000256" key="2">
    <source>
        <dbReference type="ARBA" id="ARBA00022448"/>
    </source>
</evidence>
<dbReference type="PROSITE" id="PS50836">
    <property type="entry name" value="DOMON"/>
    <property type="match status" value="1"/>
</dbReference>